<dbReference type="OrthoDB" id="572369at2"/>
<comment type="caution">
    <text evidence="1">The sequence shown here is derived from an EMBL/GenBank/DDBJ whole genome shotgun (WGS) entry which is preliminary data.</text>
</comment>
<reference evidence="1 2" key="1">
    <citation type="submission" date="2007-03" db="EMBL/GenBank/DDBJ databases">
        <authorList>
            <person name="Stal L."/>
            <person name="Ferriera S."/>
            <person name="Johnson J."/>
            <person name="Kravitz S."/>
            <person name="Beeson K."/>
            <person name="Sutton G."/>
            <person name="Rogers Y.-H."/>
            <person name="Friedman R."/>
            <person name="Frazier M."/>
            <person name="Venter J.C."/>
        </authorList>
    </citation>
    <scope>NUCLEOTIDE SEQUENCE [LARGE SCALE GENOMIC DNA]</scope>
    <source>
        <strain evidence="1 2">CCY0110</strain>
    </source>
</reference>
<gene>
    <name evidence="1" type="ORF">CY0110_25101</name>
</gene>
<dbReference type="Proteomes" id="UP000003781">
    <property type="component" value="Unassembled WGS sequence"/>
</dbReference>
<proteinExistence type="predicted"/>
<dbReference type="AlphaFoldDB" id="A3IMZ6"/>
<dbReference type="eggNOG" id="ENOG5033RD8">
    <property type="taxonomic scope" value="Bacteria"/>
</dbReference>
<dbReference type="EMBL" id="AAXW01000008">
    <property type="protein sequence ID" value="EAZ92249.1"/>
    <property type="molecule type" value="Genomic_DNA"/>
</dbReference>
<name>A3IMZ6_9CHRO</name>
<evidence type="ECO:0000313" key="1">
    <source>
        <dbReference type="EMBL" id="EAZ92249.1"/>
    </source>
</evidence>
<protein>
    <submittedName>
        <fullName evidence="1">Uncharacterized protein</fullName>
    </submittedName>
</protein>
<keyword evidence="2" id="KW-1185">Reference proteome</keyword>
<dbReference type="RefSeq" id="WP_008274759.1">
    <property type="nucleotide sequence ID" value="NZ_AAXW01000008.1"/>
</dbReference>
<accession>A3IMZ6</accession>
<evidence type="ECO:0000313" key="2">
    <source>
        <dbReference type="Proteomes" id="UP000003781"/>
    </source>
</evidence>
<sequence>MELLPSEILATNKFDQCVLSLALINICNQDSPVGKAMKQRYNDWKSETDDLINNPWLDLHQFTIYVPHPDQTYEDISLEEGLTLGYNVEVEPIVDHDSIPYNIPEGGHFVAVLKQNKVNGEFKIAATGMFIQPLAALSLDIVTDPDEGKYQSMVIKHPIIRDYPQDFVEKISQYLNKEIHFKQLPNLVGYVDQSQNPDYRQPSWQELYLEGQGIKLF</sequence>
<organism evidence="1 2">
    <name type="scientific">Crocosphaera chwakensis CCY0110</name>
    <dbReference type="NCBI Taxonomy" id="391612"/>
    <lineage>
        <taxon>Bacteria</taxon>
        <taxon>Bacillati</taxon>
        <taxon>Cyanobacteriota</taxon>
        <taxon>Cyanophyceae</taxon>
        <taxon>Oscillatoriophycideae</taxon>
        <taxon>Chroococcales</taxon>
        <taxon>Aphanothecaceae</taxon>
        <taxon>Crocosphaera</taxon>
        <taxon>Crocosphaera chwakensis</taxon>
    </lineage>
</organism>